<evidence type="ECO:0000313" key="1">
    <source>
        <dbReference type="EMBL" id="KKB47547.1"/>
    </source>
</evidence>
<dbReference type="Proteomes" id="UP000033035">
    <property type="component" value="Unassembled WGS sequence"/>
</dbReference>
<comment type="caution">
    <text evidence="1">The sequence shown here is derived from an EMBL/GenBank/DDBJ whole genome shotgun (WGS) entry which is preliminary data.</text>
</comment>
<dbReference type="HOGENOM" id="CLU_1617398_0_0_10"/>
<keyword evidence="2" id="KW-1185">Reference proteome</keyword>
<accession>A0A0F5IR14</accession>
<dbReference type="STRING" id="1203610.HMPREF1536_05191"/>
<name>A0A0F5IR14_9BACT</name>
<reference evidence="1 2" key="1">
    <citation type="submission" date="2013-04" db="EMBL/GenBank/DDBJ databases">
        <title>The Genome Sequence of Parabacteroides gordonii DSM 23371.</title>
        <authorList>
            <consortium name="The Broad Institute Genomics Platform"/>
            <person name="Earl A."/>
            <person name="Ward D."/>
            <person name="Feldgarden M."/>
            <person name="Gevers D."/>
            <person name="Martens E."/>
            <person name="Sakamoto M."/>
            <person name="Benno Y."/>
            <person name="Suzuki N."/>
            <person name="Matsunaga N."/>
            <person name="Koshihara K."/>
            <person name="Seki M."/>
            <person name="Komiya H."/>
            <person name="Walker B."/>
            <person name="Young S."/>
            <person name="Zeng Q."/>
            <person name="Gargeya S."/>
            <person name="Fitzgerald M."/>
            <person name="Haas B."/>
            <person name="Abouelleil A."/>
            <person name="Allen A.W."/>
            <person name="Alvarado L."/>
            <person name="Arachchi H.M."/>
            <person name="Berlin A.M."/>
            <person name="Chapman S.B."/>
            <person name="Gainer-Dewar J."/>
            <person name="Goldberg J."/>
            <person name="Griggs A."/>
            <person name="Gujja S."/>
            <person name="Hansen M."/>
            <person name="Howarth C."/>
            <person name="Imamovic A."/>
            <person name="Ireland A."/>
            <person name="Larimer J."/>
            <person name="McCowan C."/>
            <person name="Murphy C."/>
            <person name="Pearson M."/>
            <person name="Poon T.W."/>
            <person name="Priest M."/>
            <person name="Roberts A."/>
            <person name="Saif S."/>
            <person name="Shea T."/>
            <person name="Sisk P."/>
            <person name="Sykes S."/>
            <person name="Wortman J."/>
            <person name="Nusbaum C."/>
            <person name="Birren B."/>
        </authorList>
    </citation>
    <scope>NUCLEOTIDE SEQUENCE [LARGE SCALE GENOMIC DNA]</scope>
    <source>
        <strain evidence="1 2">MS-1</strain>
    </source>
</reference>
<dbReference type="RefSeq" id="WP_028727962.1">
    <property type="nucleotide sequence ID" value="NZ_AUAE01000025.1"/>
</dbReference>
<protein>
    <submittedName>
        <fullName evidence="1">Uncharacterized protein</fullName>
    </submittedName>
</protein>
<gene>
    <name evidence="1" type="ORF">HMPREF1536_05191</name>
</gene>
<dbReference type="AlphaFoldDB" id="A0A0F5IR14"/>
<evidence type="ECO:0000313" key="2">
    <source>
        <dbReference type="Proteomes" id="UP000033035"/>
    </source>
</evidence>
<proteinExistence type="predicted"/>
<dbReference type="PATRIC" id="fig|1203610.3.peg.5306"/>
<dbReference type="EMBL" id="AQHW01000029">
    <property type="protein sequence ID" value="KKB47547.1"/>
    <property type="molecule type" value="Genomic_DNA"/>
</dbReference>
<sequence>MRKCKESMTPGYRKCGYLKVGRNVLKAFFSGDGEQSRLAAVWLCVQTFAYFSEGVVCLNDFSYVCRPGEWVTSFTEIAGLTGLCRKSVKRCLERLEKNLFLQVKDLDSYKLIVLMNYEQQVVIKRDTANNPTDLPPAGTEGGDGFFDAINNFYTHQNGQKGAVN</sequence>
<organism evidence="1 2">
    <name type="scientific">Parabacteroides gordonii MS-1 = DSM 23371</name>
    <dbReference type="NCBI Taxonomy" id="1203610"/>
    <lineage>
        <taxon>Bacteria</taxon>
        <taxon>Pseudomonadati</taxon>
        <taxon>Bacteroidota</taxon>
        <taxon>Bacteroidia</taxon>
        <taxon>Bacteroidales</taxon>
        <taxon>Tannerellaceae</taxon>
        <taxon>Parabacteroides</taxon>
    </lineage>
</organism>